<dbReference type="Proteomes" id="UP000650533">
    <property type="component" value="Chromosome 4"/>
</dbReference>
<dbReference type="PANTHER" id="PTHR36050">
    <property type="entry name" value="O-FUCOSYLTRANSFERASE 30"/>
    <property type="match status" value="1"/>
</dbReference>
<gene>
    <name evidence="3" type="ORF">RhiXN_00861</name>
</gene>
<dbReference type="PANTHER" id="PTHR36050:SF1">
    <property type="entry name" value="O-FUCOSYLTRANSFERASE 30"/>
    <property type="match status" value="1"/>
</dbReference>
<dbReference type="EMBL" id="CP059661">
    <property type="protein sequence ID" value="QRW19455.1"/>
    <property type="molecule type" value="Genomic_DNA"/>
</dbReference>
<dbReference type="KEGG" id="rsx:RhiXN_00861"/>
<accession>A0A8H8NVL7</accession>
<feature type="region of interest" description="Disordered" evidence="1">
    <location>
        <begin position="32"/>
        <end position="56"/>
    </location>
</feature>
<dbReference type="GeneID" id="67023143"/>
<reference evidence="3" key="1">
    <citation type="submission" date="2020-05" db="EMBL/GenBank/DDBJ databases">
        <title>Evolutionary and genomic comparisons of hybrid uninucleate and nonhybrid Rhizoctonia fungi.</title>
        <authorList>
            <person name="Li C."/>
            <person name="Chen X."/>
        </authorList>
    </citation>
    <scope>NUCLEOTIDE SEQUENCE</scope>
    <source>
        <strain evidence="3">AG-1 IA</strain>
    </source>
</reference>
<keyword evidence="2" id="KW-0472">Membrane</keyword>
<name>A0A8H8NVL7_9AGAM</name>
<dbReference type="RefSeq" id="XP_043179692.1">
    <property type="nucleotide sequence ID" value="XM_043320680.1"/>
</dbReference>
<evidence type="ECO:0000313" key="4">
    <source>
        <dbReference type="Proteomes" id="UP000650533"/>
    </source>
</evidence>
<evidence type="ECO:0000313" key="3">
    <source>
        <dbReference type="EMBL" id="QRW19455.1"/>
    </source>
</evidence>
<evidence type="ECO:0000256" key="2">
    <source>
        <dbReference type="SAM" id="Phobius"/>
    </source>
</evidence>
<sequence length="615" mass="69879">MGSCSRPQLPFSLSYHAAQRRIGFSPALHHHQFGDRHRAGNSRVTPRPAQQTSAADRLSPTVCWIMMLPRSPDLEAGTKRRKTTNRPYPRSGPANAPPAGLSRKNFHHACRELRIRRSRSWFLALVCLLLITLLASNGLPLLSEGIPRILLPWLDAPNHDDQDYTRSVYKPRKEDLDLGPTHTRGNFASWPLESDSKPEVDPRSARCFIAYLPHSGFNNQRIALENAMMMAYILNCTLIAPPARLGTPLPYRPSRTLEQHHLISAKKDPEECSKFLDYTPPECLGHNQFTLMPWDELIDFQPIQRDLGLDILFMHGARTPREFLYNLGLPEKSITFLNDRELYQYRIYDTQHLDNETRPSSRYKDGWHVEHLQGLLSTSPAIHFGTLFGSGRLRLQRPEYVTTRTRISQGMAISHGAILQASRAIRTRITEFSHDRHLYLAIHVRVGDRKFKGTAVKNGRSLWWQLITRLGISKETGRVLEDRFLQKTRKSKRKNAILGSLPGPFIKPWYNSSQPYYPHERCASPHRDLGSAASYLGIPLFIATDAAHPRLHPSLAIFYETFPCTFVLGDFPDKIKSLVALHRPGDVSPFGRFLVPLVDAVIAGHATHVIGTQNR</sequence>
<feature type="transmembrane region" description="Helical" evidence="2">
    <location>
        <begin position="121"/>
        <end position="142"/>
    </location>
</feature>
<proteinExistence type="predicted"/>
<evidence type="ECO:0000256" key="1">
    <source>
        <dbReference type="SAM" id="MobiDB-lite"/>
    </source>
</evidence>
<protein>
    <submittedName>
        <fullName evidence="3">O-FucT domain protein</fullName>
    </submittedName>
</protein>
<dbReference type="AlphaFoldDB" id="A0A8H8NVL7"/>
<keyword evidence="2" id="KW-0812">Transmembrane</keyword>
<feature type="region of interest" description="Disordered" evidence="1">
    <location>
        <begin position="74"/>
        <end position="102"/>
    </location>
</feature>
<keyword evidence="2" id="KW-1133">Transmembrane helix</keyword>
<organism evidence="3 4">
    <name type="scientific">Rhizoctonia solani</name>
    <dbReference type="NCBI Taxonomy" id="456999"/>
    <lineage>
        <taxon>Eukaryota</taxon>
        <taxon>Fungi</taxon>
        <taxon>Dikarya</taxon>
        <taxon>Basidiomycota</taxon>
        <taxon>Agaricomycotina</taxon>
        <taxon>Agaricomycetes</taxon>
        <taxon>Cantharellales</taxon>
        <taxon>Ceratobasidiaceae</taxon>
        <taxon>Rhizoctonia</taxon>
    </lineage>
</organism>
<feature type="compositionally biased region" description="Polar residues" evidence="1">
    <location>
        <begin position="42"/>
        <end position="54"/>
    </location>
</feature>